<dbReference type="GO" id="GO:0003910">
    <property type="term" value="F:DNA ligase (ATP) activity"/>
    <property type="evidence" value="ECO:0007669"/>
    <property type="project" value="InterPro"/>
</dbReference>
<organism evidence="2 3">
    <name type="scientific">Brassica carinata</name>
    <name type="common">Ethiopian mustard</name>
    <name type="synonym">Abyssinian cabbage</name>
    <dbReference type="NCBI Taxonomy" id="52824"/>
    <lineage>
        <taxon>Eukaryota</taxon>
        <taxon>Viridiplantae</taxon>
        <taxon>Streptophyta</taxon>
        <taxon>Embryophyta</taxon>
        <taxon>Tracheophyta</taxon>
        <taxon>Spermatophyta</taxon>
        <taxon>Magnoliopsida</taxon>
        <taxon>eudicotyledons</taxon>
        <taxon>Gunneridae</taxon>
        <taxon>Pentapetalae</taxon>
        <taxon>rosids</taxon>
        <taxon>malvids</taxon>
        <taxon>Brassicales</taxon>
        <taxon>Brassicaceae</taxon>
        <taxon>Brassiceae</taxon>
        <taxon>Brassica</taxon>
    </lineage>
</organism>
<sequence>MRHTLRNRSIVCKDIPFLACEGLRLMLNDDHNKFYRDPITGIYHFQTEDGLPDELIIDGLGFSFEDVVSVYVKISRSNVNHTKKSQLGILLTKCQARDYEGIFRLFEDNRHYNANKLEIVQSIAQILGLSEDDSRGAQLLKSHRGGSGAAFTNVLKEILKGKQNPERHLTVGSLNGYLNDYFGAESRY</sequence>
<gene>
    <name evidence="2" type="ORF">Bca52824_025805</name>
</gene>
<dbReference type="GO" id="GO:0003677">
    <property type="term" value="F:DNA binding"/>
    <property type="evidence" value="ECO:0007669"/>
    <property type="project" value="InterPro"/>
</dbReference>
<dbReference type="AlphaFoldDB" id="A0A8X7SHC7"/>
<comment type="caution">
    <text evidence="2">The sequence shown here is derived from an EMBL/GenBank/DDBJ whole genome shotgun (WGS) entry which is preliminary data.</text>
</comment>
<dbReference type="EMBL" id="JAAMPC010000006">
    <property type="protein sequence ID" value="KAG2306057.1"/>
    <property type="molecule type" value="Genomic_DNA"/>
</dbReference>
<protein>
    <submittedName>
        <fullName evidence="2">Uncharacterized protein</fullName>
    </submittedName>
</protein>
<accession>A0A8X7SHC7</accession>
<dbReference type="GO" id="GO:0006310">
    <property type="term" value="P:DNA recombination"/>
    <property type="evidence" value="ECO:0007669"/>
    <property type="project" value="InterPro"/>
</dbReference>
<dbReference type="Gene3D" id="1.10.3260.10">
    <property type="entry name" value="DNA ligase, ATP-dependent, N-terminal domain"/>
    <property type="match status" value="1"/>
</dbReference>
<keyword evidence="3" id="KW-1185">Reference proteome</keyword>
<proteinExistence type="predicted"/>
<evidence type="ECO:0000256" key="1">
    <source>
        <dbReference type="ARBA" id="ARBA00022598"/>
    </source>
</evidence>
<keyword evidence="1" id="KW-0436">Ligase</keyword>
<evidence type="ECO:0000313" key="3">
    <source>
        <dbReference type="Proteomes" id="UP000886595"/>
    </source>
</evidence>
<reference evidence="2 3" key="1">
    <citation type="submission" date="2020-02" db="EMBL/GenBank/DDBJ databases">
        <authorList>
            <person name="Ma Q."/>
            <person name="Huang Y."/>
            <person name="Song X."/>
            <person name="Pei D."/>
        </authorList>
    </citation>
    <scope>NUCLEOTIDE SEQUENCE [LARGE SCALE GENOMIC DNA]</scope>
    <source>
        <strain evidence="2">Sxm20200214</strain>
        <tissue evidence="2">Leaf</tissue>
    </source>
</reference>
<dbReference type="Proteomes" id="UP000886595">
    <property type="component" value="Unassembled WGS sequence"/>
</dbReference>
<dbReference type="InterPro" id="IPR036599">
    <property type="entry name" value="DNA_ligase_N_sf"/>
</dbReference>
<dbReference type="GO" id="GO:0006281">
    <property type="term" value="P:DNA repair"/>
    <property type="evidence" value="ECO:0007669"/>
    <property type="project" value="InterPro"/>
</dbReference>
<evidence type="ECO:0000313" key="2">
    <source>
        <dbReference type="EMBL" id="KAG2306057.1"/>
    </source>
</evidence>
<name>A0A8X7SHC7_BRACI</name>